<dbReference type="Proteomes" id="UP001385499">
    <property type="component" value="Unassembled WGS sequence"/>
</dbReference>
<evidence type="ECO:0000313" key="7">
    <source>
        <dbReference type="Proteomes" id="UP001385499"/>
    </source>
</evidence>
<gene>
    <name evidence="6" type="ORF">V6575_18765</name>
</gene>
<accession>A0ABU8TPP3</accession>
<feature type="domain" description="Translocation and assembly module TamB C-terminal" evidence="5">
    <location>
        <begin position="1096"/>
        <end position="1450"/>
    </location>
</feature>
<organism evidence="6 7">
    <name type="scientific">Roseibium algae</name>
    <dbReference type="NCBI Taxonomy" id="3123038"/>
    <lineage>
        <taxon>Bacteria</taxon>
        <taxon>Pseudomonadati</taxon>
        <taxon>Pseudomonadota</taxon>
        <taxon>Alphaproteobacteria</taxon>
        <taxon>Hyphomicrobiales</taxon>
        <taxon>Stappiaceae</taxon>
        <taxon>Roseibium</taxon>
    </lineage>
</organism>
<name>A0ABU8TPP3_9HYPH</name>
<evidence type="ECO:0000259" key="5">
    <source>
        <dbReference type="Pfam" id="PF04357"/>
    </source>
</evidence>
<comment type="caution">
    <text evidence="6">The sequence shown here is derived from an EMBL/GenBank/DDBJ whole genome shotgun (WGS) entry which is preliminary data.</text>
</comment>
<reference evidence="6 7" key="1">
    <citation type="submission" date="2024-02" db="EMBL/GenBank/DDBJ databases">
        <title>Roseibium algae sp. nov., isolated from marine alga (Grateloupia sp.), showing potential in myo-inositol conversion.</title>
        <authorList>
            <person name="Wang Y."/>
        </authorList>
    </citation>
    <scope>NUCLEOTIDE SEQUENCE [LARGE SCALE GENOMIC DNA]</scope>
    <source>
        <strain evidence="6 7">H3510</strain>
    </source>
</reference>
<dbReference type="PANTHER" id="PTHR36985">
    <property type="entry name" value="TRANSLOCATION AND ASSEMBLY MODULE SUBUNIT TAMB"/>
    <property type="match status" value="1"/>
</dbReference>
<protein>
    <submittedName>
        <fullName evidence="6">Translocation/assembly module TamB domain-containing protein</fullName>
    </submittedName>
</protein>
<evidence type="ECO:0000256" key="1">
    <source>
        <dbReference type="ARBA" id="ARBA00004167"/>
    </source>
</evidence>
<keyword evidence="3" id="KW-1133">Transmembrane helix</keyword>
<comment type="subcellular location">
    <subcellularLocation>
        <location evidence="1">Membrane</location>
        <topology evidence="1">Single-pass membrane protein</topology>
    </subcellularLocation>
</comment>
<keyword evidence="4" id="KW-0472">Membrane</keyword>
<dbReference type="Pfam" id="PF04357">
    <property type="entry name" value="TamB"/>
    <property type="match status" value="1"/>
</dbReference>
<evidence type="ECO:0000256" key="2">
    <source>
        <dbReference type="ARBA" id="ARBA00022692"/>
    </source>
</evidence>
<dbReference type="InterPro" id="IPR007452">
    <property type="entry name" value="TamB_C"/>
</dbReference>
<dbReference type="PANTHER" id="PTHR36985:SF1">
    <property type="entry name" value="TRANSLOCATION AND ASSEMBLY MODULE SUBUNIT TAMB"/>
    <property type="match status" value="1"/>
</dbReference>
<keyword evidence="7" id="KW-1185">Reference proteome</keyword>
<evidence type="ECO:0000256" key="4">
    <source>
        <dbReference type="ARBA" id="ARBA00023136"/>
    </source>
</evidence>
<keyword evidence="2" id="KW-0812">Transmembrane</keyword>
<dbReference type="EMBL" id="JBAKIA010000015">
    <property type="protein sequence ID" value="MEJ8476139.1"/>
    <property type="molecule type" value="Genomic_DNA"/>
</dbReference>
<sequence>MKRLLKGLLWLFIAVVALPFLMIAVLQVSAGRTFVSNMVSSLASSPDQTIAVEDLSIGWSLDASVAGFSLADQTGVWLKGHDIKFAWSPPQLLTGTINIDALTAKGIEILRAPVASATENTTESTKDPKDGGIPMLPGKLGKLQIDSLVLGPTIAGEEVTLGLSASGSLDSAPMKINAKFDLTRIDESNGTISAAIRFEPTSETLAFDLSVHEPRGGLVARLLDVPNLPALDVTLIGDGPLTDWASNLAIALDGRETVTGKALLSEAPIGRKLALDLDGNLSPLMPDIASAFFIGTTDLTGTAYFDPDFMPLSGDINLATQTLQFAGRGSFNRAEQAINASAALKVSADDNRLIALDLPDRRIMFGPLSADVNLSGLLTDAAWNINILANSLGTTEGKIGETKLTFSGSKTNLTPESLSSGFALKFSVSDIDPSDQKLAAFAGPLEISASGDVSAETEKLKLAAAQLTTSAVTLDLEPSVFSPEDFTASGKMGIGTLSAFSDLANKPLGGSLAVTFQAKGVSEPQKANIDITASGRNIQLGTEQLDALLDDTTTLTASIMVDGPKNVELTSLALKASGLETSGKASLKDDTISAELTGLLQDLTRINPEIAGSLKFDVSAEGPLTAAEVNAALSSGNLIMSGTPLKDFQLTADVVASSSEPQGHIESSGTLNGAPLTLTADLSSKDGAATIENLKAELDGNSISGQFLLSDLSKAPDSLSGNLTINAPTLAALSPLVLRPISGSLEGELVAKADKNSTQTISLDLKGNALSTDGLDIGDLSAKATIATPFETPQINTSVLASSILAGSTPIQSVKLDAINNGTQTNFETIVRLTDSAKPDGLTAKGRLEQFPDRIALSLDTFDGTYEGLKTQIREPAKLTYADGLANVENLTLALGSGSLSISGSAGDALDLTANLNKVPLALANAFVPDAGVAGFLSGTVRVTGSSIAPVANWTLSANGLTAKPLSQKGLPTLNVASTGKLDSGLVTQKTTLSGPTDLVLTAEGKVGIERPQSLNLALNGSLPLSFLRRPLTEAGLRAGGGVTISGSVGGTLSNPQYSLTAKPKGITITELTSAVTLQEVTGSVDVTPAGITLSSLSAKLASGGSVAVSGSVKLGPTLDANIKATATQARYIDPGLVTAVVDADIAITGPLSSTSEAAQVSGEIKIRKADISIPESLGGAVPAVAVQHINAPKAIRSQMTELGADKQDKATQDTSGLPPRLNVKLSAPGKIFIRGRGLDAELFGDLTISGTTEDPQALGAFNLKRGQMDILTRRLAFSKGTATFFGDLTPVINFLATTTVNGTTISISVTGKADDPIIAFSSAPELPQDEVLALLLFGTEMGSLSPGQIAELAGAIRTLSGGGSDGPLSQIRKSLGLDTLDINTQGEDGPTIGVGRYINDNIYLGVEQGTNSAGSRVRVDIDLDKGLKLRGEVGANGSSKAGIFFERDY</sequence>
<evidence type="ECO:0000313" key="6">
    <source>
        <dbReference type="EMBL" id="MEJ8476139.1"/>
    </source>
</evidence>
<proteinExistence type="predicted"/>
<dbReference type="RefSeq" id="WP_340276510.1">
    <property type="nucleotide sequence ID" value="NZ_JBAKIA010000015.1"/>
</dbReference>
<evidence type="ECO:0000256" key="3">
    <source>
        <dbReference type="ARBA" id="ARBA00022989"/>
    </source>
</evidence>